<reference evidence="1 2" key="1">
    <citation type="journal article" date="2016" name="Mol. Biol. Evol.">
        <title>Comparative Genomics of Early-Diverging Mushroom-Forming Fungi Provides Insights into the Origins of Lignocellulose Decay Capabilities.</title>
        <authorList>
            <person name="Nagy L.G."/>
            <person name="Riley R."/>
            <person name="Tritt A."/>
            <person name="Adam C."/>
            <person name="Daum C."/>
            <person name="Floudas D."/>
            <person name="Sun H."/>
            <person name="Yadav J.S."/>
            <person name="Pangilinan J."/>
            <person name="Larsson K.H."/>
            <person name="Matsuura K."/>
            <person name="Barry K."/>
            <person name="Labutti K."/>
            <person name="Kuo R."/>
            <person name="Ohm R.A."/>
            <person name="Bhattacharya S.S."/>
            <person name="Shirouzu T."/>
            <person name="Yoshinaga Y."/>
            <person name="Martin F.M."/>
            <person name="Grigoriev I.V."/>
            <person name="Hibbett D.S."/>
        </authorList>
    </citation>
    <scope>NUCLEOTIDE SEQUENCE [LARGE SCALE GENOMIC DNA]</scope>
    <source>
        <strain evidence="1 2">HHB14362 ss-1</strain>
    </source>
</reference>
<dbReference type="EMBL" id="KV425595">
    <property type="protein sequence ID" value="KZT22510.1"/>
    <property type="molecule type" value="Genomic_DNA"/>
</dbReference>
<dbReference type="Proteomes" id="UP000076761">
    <property type="component" value="Unassembled WGS sequence"/>
</dbReference>
<organism evidence="1 2">
    <name type="scientific">Neolentinus lepideus HHB14362 ss-1</name>
    <dbReference type="NCBI Taxonomy" id="1314782"/>
    <lineage>
        <taxon>Eukaryota</taxon>
        <taxon>Fungi</taxon>
        <taxon>Dikarya</taxon>
        <taxon>Basidiomycota</taxon>
        <taxon>Agaricomycotina</taxon>
        <taxon>Agaricomycetes</taxon>
        <taxon>Gloeophyllales</taxon>
        <taxon>Gloeophyllaceae</taxon>
        <taxon>Neolentinus</taxon>
    </lineage>
</organism>
<dbReference type="AlphaFoldDB" id="A0A165QJK6"/>
<name>A0A165QJK6_9AGAM</name>
<evidence type="ECO:0000313" key="2">
    <source>
        <dbReference type="Proteomes" id="UP000076761"/>
    </source>
</evidence>
<gene>
    <name evidence="1" type="ORF">NEOLEDRAFT_1137982</name>
</gene>
<accession>A0A165QJK6</accession>
<keyword evidence="2" id="KW-1185">Reference proteome</keyword>
<proteinExistence type="predicted"/>
<dbReference type="InParanoid" id="A0A165QJK6"/>
<evidence type="ECO:0000313" key="1">
    <source>
        <dbReference type="EMBL" id="KZT22510.1"/>
    </source>
</evidence>
<sequence length="66" mass="7499">MVIYINHASASIKVLPLEILDNILVLAVANSRRRPWTFLPLLDEDRAHMSAMVRGAEQEPEQESLE</sequence>
<protein>
    <submittedName>
        <fullName evidence="1">Uncharacterized protein</fullName>
    </submittedName>
</protein>